<dbReference type="RefSeq" id="WP_056616503.1">
    <property type="nucleotide sequence ID" value="NZ_CAKMMW010000003.1"/>
</dbReference>
<evidence type="ECO:0000313" key="2">
    <source>
        <dbReference type="EMBL" id="CAH1199832.1"/>
    </source>
</evidence>
<feature type="transmembrane region" description="Helical" evidence="1">
    <location>
        <begin position="51"/>
        <end position="68"/>
    </location>
</feature>
<evidence type="ECO:0000313" key="3">
    <source>
        <dbReference type="Proteomes" id="UP000838821"/>
    </source>
</evidence>
<sequence length="87" mass="10113">MKDSHKAIWLKRKKLGRSRYLIMFGIVPWGIGAAILTTLLEYISFQSVNSAWIPIRLIVFAFIGFFVANGRWVAMEYRFEPPAPRRP</sequence>
<comment type="caution">
    <text evidence="2">The sequence shown here is derived from an EMBL/GenBank/DDBJ whole genome shotgun (WGS) entry which is preliminary data.</text>
</comment>
<accession>A0ABM9C1V3</accession>
<protein>
    <submittedName>
        <fullName evidence="2">Uncharacterized protein</fullName>
    </submittedName>
</protein>
<keyword evidence="3" id="KW-1185">Reference proteome</keyword>
<dbReference type="Proteomes" id="UP000838821">
    <property type="component" value="Unassembled WGS sequence"/>
</dbReference>
<reference evidence="2" key="1">
    <citation type="submission" date="2022-01" db="EMBL/GenBank/DDBJ databases">
        <authorList>
            <person name="Criscuolo A."/>
        </authorList>
    </citation>
    <scope>NUCLEOTIDE SEQUENCE</scope>
    <source>
        <strain evidence="2">CIP111891</strain>
    </source>
</reference>
<keyword evidence="1" id="KW-0472">Membrane</keyword>
<organism evidence="2 3">
    <name type="scientific">Paenibacillus allorhizoplanae</name>
    <dbReference type="NCBI Taxonomy" id="2905648"/>
    <lineage>
        <taxon>Bacteria</taxon>
        <taxon>Bacillati</taxon>
        <taxon>Bacillota</taxon>
        <taxon>Bacilli</taxon>
        <taxon>Bacillales</taxon>
        <taxon>Paenibacillaceae</taxon>
        <taxon>Paenibacillus</taxon>
    </lineage>
</organism>
<proteinExistence type="predicted"/>
<dbReference type="EMBL" id="CAKMMW010000003">
    <property type="protein sequence ID" value="CAH1199832.1"/>
    <property type="molecule type" value="Genomic_DNA"/>
</dbReference>
<name>A0ABM9C1V3_9BACL</name>
<evidence type="ECO:0000256" key="1">
    <source>
        <dbReference type="SAM" id="Phobius"/>
    </source>
</evidence>
<gene>
    <name evidence="2" type="ORF">PAECIP111891_01403</name>
</gene>
<keyword evidence="1" id="KW-1133">Transmembrane helix</keyword>
<feature type="transmembrane region" description="Helical" evidence="1">
    <location>
        <begin position="20"/>
        <end position="45"/>
    </location>
</feature>
<keyword evidence="1" id="KW-0812">Transmembrane</keyword>